<dbReference type="EC" id="1.1.3.9" evidence="5"/>
<feature type="domain" description="Galactose oxidase-like Early set" evidence="4">
    <location>
        <begin position="468"/>
        <end position="574"/>
    </location>
</feature>
<feature type="domain" description="Glyoxal oxidase N-terminal" evidence="3">
    <location>
        <begin position="329"/>
        <end position="459"/>
    </location>
</feature>
<dbReference type="InterPro" id="IPR009880">
    <property type="entry name" value="Glyoxal_oxidase_N"/>
</dbReference>
<evidence type="ECO:0000313" key="6">
    <source>
        <dbReference type="Proteomes" id="UP000215914"/>
    </source>
</evidence>
<dbReference type="AlphaFoldDB" id="A0A9K3I983"/>
<keyword evidence="6" id="KW-1185">Reference proteome</keyword>
<dbReference type="Gramene" id="mRNA:HanXRQr2_Chr09g0407241">
    <property type="protein sequence ID" value="mRNA:HanXRQr2_Chr09g0407241"/>
    <property type="gene ID" value="HanXRQr2_Chr09g0407241"/>
</dbReference>
<evidence type="ECO:0000313" key="5">
    <source>
        <dbReference type="EMBL" id="KAF5792552.1"/>
    </source>
</evidence>
<feature type="signal peptide" evidence="2">
    <location>
        <begin position="1"/>
        <end position="25"/>
    </location>
</feature>
<keyword evidence="1 2" id="KW-0732">Signal</keyword>
<dbReference type="CDD" id="cd02851">
    <property type="entry name" value="E_set_GO_C"/>
    <property type="match status" value="1"/>
</dbReference>
<reference evidence="5" key="1">
    <citation type="journal article" date="2017" name="Nature">
        <title>The sunflower genome provides insights into oil metabolism, flowering and Asterid evolution.</title>
        <authorList>
            <person name="Badouin H."/>
            <person name="Gouzy J."/>
            <person name="Grassa C.J."/>
            <person name="Murat F."/>
            <person name="Staton S.E."/>
            <person name="Cottret L."/>
            <person name="Lelandais-Briere C."/>
            <person name="Owens G.L."/>
            <person name="Carrere S."/>
            <person name="Mayjonade B."/>
            <person name="Legrand L."/>
            <person name="Gill N."/>
            <person name="Kane N.C."/>
            <person name="Bowers J.E."/>
            <person name="Hubner S."/>
            <person name="Bellec A."/>
            <person name="Berard A."/>
            <person name="Berges H."/>
            <person name="Blanchet N."/>
            <person name="Boniface M.C."/>
            <person name="Brunel D."/>
            <person name="Catrice O."/>
            <person name="Chaidir N."/>
            <person name="Claudel C."/>
            <person name="Donnadieu C."/>
            <person name="Faraut T."/>
            <person name="Fievet G."/>
            <person name="Helmstetter N."/>
            <person name="King M."/>
            <person name="Knapp S.J."/>
            <person name="Lai Z."/>
            <person name="Le Paslier M.C."/>
            <person name="Lippi Y."/>
            <person name="Lorenzon L."/>
            <person name="Mandel J.R."/>
            <person name="Marage G."/>
            <person name="Marchand G."/>
            <person name="Marquand E."/>
            <person name="Bret-Mestries E."/>
            <person name="Morien E."/>
            <person name="Nambeesan S."/>
            <person name="Nguyen T."/>
            <person name="Pegot-Espagnet P."/>
            <person name="Pouilly N."/>
            <person name="Raftis F."/>
            <person name="Sallet E."/>
            <person name="Schiex T."/>
            <person name="Thomas J."/>
            <person name="Vandecasteele C."/>
            <person name="Vares D."/>
            <person name="Vear F."/>
            <person name="Vautrin S."/>
            <person name="Crespi M."/>
            <person name="Mangin B."/>
            <person name="Burke J.M."/>
            <person name="Salse J."/>
            <person name="Munos S."/>
            <person name="Vincourt P."/>
            <person name="Rieseberg L.H."/>
            <person name="Langlade N.B."/>
        </authorList>
    </citation>
    <scope>NUCLEOTIDE SEQUENCE</scope>
    <source>
        <tissue evidence="5">Leaves</tissue>
    </source>
</reference>
<protein>
    <submittedName>
        <fullName evidence="5">Galactose oxidase</fullName>
        <ecNumber evidence="5">1.1.3.9</ecNumber>
    </submittedName>
</protein>
<dbReference type="InterPro" id="IPR013783">
    <property type="entry name" value="Ig-like_fold"/>
</dbReference>
<dbReference type="InterPro" id="IPR015202">
    <property type="entry name" value="GO-like_E_set"/>
</dbReference>
<dbReference type="Proteomes" id="UP000215914">
    <property type="component" value="Unassembled WGS sequence"/>
</dbReference>
<dbReference type="GO" id="GO:0009505">
    <property type="term" value="C:plant-type cell wall"/>
    <property type="evidence" value="ECO:0000318"/>
    <property type="project" value="GO_Central"/>
</dbReference>
<dbReference type="PANTHER" id="PTHR32208:SF79">
    <property type="entry name" value="GALACTOSE OXIDASE"/>
    <property type="match status" value="1"/>
</dbReference>
<dbReference type="Pfam" id="PF09118">
    <property type="entry name" value="GO-like_E_set"/>
    <property type="match status" value="1"/>
</dbReference>
<dbReference type="InterPro" id="IPR011043">
    <property type="entry name" value="Gal_Oxase/kelch_b-propeller"/>
</dbReference>
<dbReference type="SUPFAM" id="SSF81296">
    <property type="entry name" value="E set domains"/>
    <property type="match status" value="1"/>
</dbReference>
<evidence type="ECO:0000259" key="4">
    <source>
        <dbReference type="Pfam" id="PF09118"/>
    </source>
</evidence>
<dbReference type="SUPFAM" id="SSF50965">
    <property type="entry name" value="Galactose oxidase, central domain"/>
    <property type="match status" value="1"/>
</dbReference>
<evidence type="ECO:0000256" key="2">
    <source>
        <dbReference type="SAM" id="SignalP"/>
    </source>
</evidence>
<gene>
    <name evidence="5" type="ORF">HanXRQr2_Chr09g0407241</name>
</gene>
<feature type="chain" id="PRO_5039905044" evidence="2">
    <location>
        <begin position="26"/>
        <end position="576"/>
    </location>
</feature>
<reference evidence="5" key="2">
    <citation type="submission" date="2020-06" db="EMBL/GenBank/DDBJ databases">
        <title>Helianthus annuus Genome sequencing and assembly Release 2.</title>
        <authorList>
            <person name="Gouzy J."/>
            <person name="Langlade N."/>
            <person name="Munos S."/>
        </authorList>
    </citation>
    <scope>NUCLEOTIDE SEQUENCE</scope>
    <source>
        <tissue evidence="5">Leaves</tissue>
    </source>
</reference>
<dbReference type="EMBL" id="MNCJ02000324">
    <property type="protein sequence ID" value="KAF5792552.1"/>
    <property type="molecule type" value="Genomic_DNA"/>
</dbReference>
<dbReference type="Pfam" id="PF07250">
    <property type="entry name" value="Glyoxal_oxid_N"/>
    <property type="match status" value="2"/>
</dbReference>
<organism evidence="5 6">
    <name type="scientific">Helianthus annuus</name>
    <name type="common">Common sunflower</name>
    <dbReference type="NCBI Taxonomy" id="4232"/>
    <lineage>
        <taxon>Eukaryota</taxon>
        <taxon>Viridiplantae</taxon>
        <taxon>Streptophyta</taxon>
        <taxon>Embryophyta</taxon>
        <taxon>Tracheophyta</taxon>
        <taxon>Spermatophyta</taxon>
        <taxon>Magnoliopsida</taxon>
        <taxon>eudicotyledons</taxon>
        <taxon>Gunneridae</taxon>
        <taxon>Pentapetalae</taxon>
        <taxon>asterids</taxon>
        <taxon>campanulids</taxon>
        <taxon>Asterales</taxon>
        <taxon>Asteraceae</taxon>
        <taxon>Asteroideae</taxon>
        <taxon>Heliantheae alliance</taxon>
        <taxon>Heliantheae</taxon>
        <taxon>Helianthus</taxon>
    </lineage>
</organism>
<accession>A0A9K3I983</accession>
<evidence type="ECO:0000259" key="3">
    <source>
        <dbReference type="Pfam" id="PF07250"/>
    </source>
</evidence>
<keyword evidence="5" id="KW-0560">Oxidoreductase</keyword>
<dbReference type="InterPro" id="IPR014756">
    <property type="entry name" value="Ig_E-set"/>
</dbReference>
<dbReference type="Gene3D" id="2.60.40.10">
    <property type="entry name" value="Immunoglobulins"/>
    <property type="match status" value="1"/>
</dbReference>
<dbReference type="InterPro" id="IPR037293">
    <property type="entry name" value="Gal_Oxidase_central_sf"/>
</dbReference>
<name>A0A9K3I983_HELAN</name>
<evidence type="ECO:0000256" key="1">
    <source>
        <dbReference type="ARBA" id="ARBA00022729"/>
    </source>
</evidence>
<comment type="caution">
    <text evidence="5">The sequence shown here is derived from an EMBL/GenBank/DDBJ whole genome shotgun (WGS) entry which is preliminary data.</text>
</comment>
<dbReference type="PANTHER" id="PTHR32208">
    <property type="entry name" value="SECRETED PROTEIN-RELATED"/>
    <property type="match status" value="1"/>
</dbReference>
<dbReference type="GO" id="GO:0042545">
    <property type="term" value="P:cell wall modification"/>
    <property type="evidence" value="ECO:0000318"/>
    <property type="project" value="GO_Central"/>
</dbReference>
<dbReference type="GO" id="GO:0080001">
    <property type="term" value="P:mucilage extrusion from seed coat"/>
    <property type="evidence" value="ECO:0000318"/>
    <property type="project" value="GO_Central"/>
</dbReference>
<dbReference type="GO" id="GO:0098609">
    <property type="term" value="P:cell-cell adhesion"/>
    <property type="evidence" value="ECO:0000318"/>
    <property type="project" value="GO_Central"/>
</dbReference>
<feature type="domain" description="Glyoxal oxidase N-terminal" evidence="3">
    <location>
        <begin position="43"/>
        <end position="326"/>
    </location>
</feature>
<dbReference type="GO" id="GO:0045480">
    <property type="term" value="F:galactose oxidase activity"/>
    <property type="evidence" value="ECO:0000318"/>
    <property type="project" value="GO_Central"/>
</dbReference>
<sequence>MTSTLLYHHLLLSVILLLHAPLCPAAAGGSWSVLLPSIGISAMHMQLLPNDRVVMYDRTDFGISNISLPNGKCRPNSTDCSAHSVEYDVGSNTIRPLMVLTNVWCSSGTLMPDGSLVQTGGWADGYRRVRIYKSCATCDWQEISNGLNQQRWYATNHLLPDGRQIIIGGRQAFNYEFYPKMSATENSPSFPFLVQTNDPNVENNLYPFVFLYPDGNLFVFANNRAILFNYSKNQVVKTYPTMPGGQPRNYPSTGSAVLLPLRMKEGVAESVEVLVCGGAPKGAFANANNGRFDGALDTCGRIRISDPNPQWVMETMPLARVMGDMLFDGALDTCGRIRISDPNSQWVMETMPLARVMGDMLLLPNGHVLIINGASAGVAGWELGRNPVLSPVTYRPDNQIGSRFEVQNPSTKPRVYHSTAVLLRDGRVLVGGSNPHDKYVFTNVLYPTELSLEAFSPSYLDPSSSSSRPRILSPKTKTKIRYGKRIAVTFTVPGPVDLNSVSVTIVSPSFNTHSLSMNQRLLVLDSANSTKALGRSTYRVGVTAPPSGNFAPAGHYLLYVVHKEIPSSGIWVRMQR</sequence>
<dbReference type="Gene3D" id="2.130.10.80">
    <property type="entry name" value="Galactose oxidase/kelch, beta-propeller"/>
    <property type="match status" value="2"/>
</dbReference>
<proteinExistence type="predicted"/>